<dbReference type="EMBL" id="CABFNQ020000644">
    <property type="protein sequence ID" value="CAH0020474.1"/>
    <property type="molecule type" value="Genomic_DNA"/>
</dbReference>
<organism evidence="1 2">
    <name type="scientific">Clonostachys rhizophaga</name>
    <dbReference type="NCBI Taxonomy" id="160324"/>
    <lineage>
        <taxon>Eukaryota</taxon>
        <taxon>Fungi</taxon>
        <taxon>Dikarya</taxon>
        <taxon>Ascomycota</taxon>
        <taxon>Pezizomycotina</taxon>
        <taxon>Sordariomycetes</taxon>
        <taxon>Hypocreomycetidae</taxon>
        <taxon>Hypocreales</taxon>
        <taxon>Bionectriaceae</taxon>
        <taxon>Clonostachys</taxon>
    </lineage>
</organism>
<accession>A0A9N9VCV2</accession>
<dbReference type="OrthoDB" id="10474432at2759"/>
<evidence type="ECO:0000313" key="2">
    <source>
        <dbReference type="Proteomes" id="UP000696573"/>
    </source>
</evidence>
<keyword evidence="2" id="KW-1185">Reference proteome</keyword>
<dbReference type="Proteomes" id="UP000696573">
    <property type="component" value="Unassembled WGS sequence"/>
</dbReference>
<protein>
    <submittedName>
        <fullName evidence="1">Uncharacterized protein</fullName>
    </submittedName>
</protein>
<name>A0A9N9VCV2_9HYPO</name>
<proteinExistence type="predicted"/>
<sequence length="85" mass="9780">MAGFKTRPNGGLERPSRLYWHLARSRHVAVGWTGNASWMDIGWIRCARRRCHDPPANRYVSKGYIKATKRPLDAEEWGTAMIPSR</sequence>
<comment type="caution">
    <text evidence="1">The sequence shown here is derived from an EMBL/GenBank/DDBJ whole genome shotgun (WGS) entry which is preliminary data.</text>
</comment>
<reference evidence="1" key="1">
    <citation type="submission" date="2021-10" db="EMBL/GenBank/DDBJ databases">
        <authorList>
            <person name="Piombo E."/>
        </authorList>
    </citation>
    <scope>NUCLEOTIDE SEQUENCE</scope>
</reference>
<evidence type="ECO:0000313" key="1">
    <source>
        <dbReference type="EMBL" id="CAH0020474.1"/>
    </source>
</evidence>
<dbReference type="AlphaFoldDB" id="A0A9N9VCV2"/>
<gene>
    <name evidence="1" type="ORF">CRHIZ90672A_00016477</name>
</gene>